<dbReference type="Proteomes" id="UP000295063">
    <property type="component" value="Unassembled WGS sequence"/>
</dbReference>
<dbReference type="Gene3D" id="3.20.20.140">
    <property type="entry name" value="Metal-dependent hydrolases"/>
    <property type="match status" value="1"/>
</dbReference>
<comment type="caution">
    <text evidence="1">The sequence shown here is derived from an EMBL/GenBank/DDBJ whole genome shotgun (WGS) entry which is preliminary data.</text>
</comment>
<accession>A0A4R1Q4G8</accession>
<proteinExistence type="predicted"/>
<dbReference type="SUPFAM" id="SSF51556">
    <property type="entry name" value="Metallo-dependent hydrolases"/>
    <property type="match status" value="1"/>
</dbReference>
<dbReference type="EMBL" id="SLUI01000002">
    <property type="protein sequence ID" value="TCL39167.1"/>
    <property type="molecule type" value="Genomic_DNA"/>
</dbReference>
<evidence type="ECO:0000313" key="2">
    <source>
        <dbReference type="Proteomes" id="UP000295063"/>
    </source>
</evidence>
<name>A0A4R1Q4G8_9FIRM</name>
<sequence length="315" mass="35064">MNIPVIDLHCDTILELYENPAKGSLKTSSLCVDIEKLQAAPAKAQFFALYIDAKQAQNPMEQCLAMADLFHCQLAQNQDRIRLATNYEEMNRNWNTGYISAFLTIEEGAALKGSLANLRNFYRLGVRLVTLTWNYPNEIGFPHTSPEYQKQGLTERGREIVAEMNRLGMLVDVSHLSDQGFFDVAALSSKPFIASHSNARSVTGHSRNLTDEMIRLLAAKGGVMGLNFAQAFLGTSPVSLIEDMIRHLNHIYQTGGIEVMALGSDFDGIKPAVEVENIGQIGKLLEAMEKAGFSDDQIEQIAWKNAERLIRDTLR</sequence>
<dbReference type="GO" id="GO:0070573">
    <property type="term" value="F:metallodipeptidase activity"/>
    <property type="evidence" value="ECO:0007669"/>
    <property type="project" value="InterPro"/>
</dbReference>
<dbReference type="PROSITE" id="PS51365">
    <property type="entry name" value="RENAL_DIPEPTIDASE_2"/>
    <property type="match status" value="1"/>
</dbReference>
<dbReference type="RefSeq" id="WP_243650408.1">
    <property type="nucleotide sequence ID" value="NZ_SLUI01000002.1"/>
</dbReference>
<dbReference type="PANTHER" id="PTHR10443">
    <property type="entry name" value="MICROSOMAL DIPEPTIDASE"/>
    <property type="match status" value="1"/>
</dbReference>
<dbReference type="PANTHER" id="PTHR10443:SF12">
    <property type="entry name" value="DIPEPTIDASE"/>
    <property type="match status" value="1"/>
</dbReference>
<reference evidence="1 2" key="1">
    <citation type="submission" date="2019-03" db="EMBL/GenBank/DDBJ databases">
        <title>Genomic Encyclopedia of Type Strains, Phase IV (KMG-IV): sequencing the most valuable type-strain genomes for metagenomic binning, comparative biology and taxonomic classification.</title>
        <authorList>
            <person name="Goeker M."/>
        </authorList>
    </citation>
    <scope>NUCLEOTIDE SEQUENCE [LARGE SCALE GENOMIC DNA]</scope>
    <source>
        <strain evidence="1 2">DSM 15969</strain>
    </source>
</reference>
<dbReference type="InterPro" id="IPR032466">
    <property type="entry name" value="Metal_Hydrolase"/>
</dbReference>
<protein>
    <submittedName>
        <fullName evidence="1">Membrane dipeptidase</fullName>
    </submittedName>
</protein>
<keyword evidence="2" id="KW-1185">Reference proteome</keyword>
<dbReference type="CDD" id="cd01301">
    <property type="entry name" value="rDP_like"/>
    <property type="match status" value="1"/>
</dbReference>
<dbReference type="InterPro" id="IPR008257">
    <property type="entry name" value="Pept_M19"/>
</dbReference>
<organism evidence="1 2">
    <name type="scientific">Anaerospora hongkongensis</name>
    <dbReference type="NCBI Taxonomy" id="244830"/>
    <lineage>
        <taxon>Bacteria</taxon>
        <taxon>Bacillati</taxon>
        <taxon>Bacillota</taxon>
        <taxon>Negativicutes</taxon>
        <taxon>Selenomonadales</taxon>
        <taxon>Sporomusaceae</taxon>
        <taxon>Anaerospora</taxon>
    </lineage>
</organism>
<dbReference type="AlphaFoldDB" id="A0A4R1Q4G8"/>
<dbReference type="Pfam" id="PF01244">
    <property type="entry name" value="Peptidase_M19"/>
    <property type="match status" value="1"/>
</dbReference>
<evidence type="ECO:0000313" key="1">
    <source>
        <dbReference type="EMBL" id="TCL39167.1"/>
    </source>
</evidence>
<gene>
    <name evidence="1" type="ORF">EV210_10276</name>
</gene>
<dbReference type="GO" id="GO:0006508">
    <property type="term" value="P:proteolysis"/>
    <property type="evidence" value="ECO:0007669"/>
    <property type="project" value="InterPro"/>
</dbReference>